<name>A0ABS5PSU4_9FIRM</name>
<evidence type="ECO:0000256" key="5">
    <source>
        <dbReference type="PROSITE-ProRule" id="PRU00169"/>
    </source>
</evidence>
<gene>
    <name evidence="7" type="ORF">KHM83_16220</name>
</gene>
<dbReference type="PANTHER" id="PTHR44591">
    <property type="entry name" value="STRESS RESPONSE REGULATOR PROTEIN 1"/>
    <property type="match status" value="1"/>
</dbReference>
<feature type="modified residue" description="4-aspartylphosphate" evidence="5">
    <location>
        <position position="51"/>
    </location>
</feature>
<evidence type="ECO:0000256" key="4">
    <source>
        <dbReference type="ARBA" id="ARBA00024867"/>
    </source>
</evidence>
<comment type="caution">
    <text evidence="7">The sequence shown here is derived from an EMBL/GenBank/DDBJ whole genome shotgun (WGS) entry which is preliminary data.</text>
</comment>
<dbReference type="CDD" id="cd00156">
    <property type="entry name" value="REC"/>
    <property type="match status" value="1"/>
</dbReference>
<reference evidence="7 8" key="1">
    <citation type="submission" date="2021-05" db="EMBL/GenBank/DDBJ databases">
        <title>Fusibacter ferrireducens sp. nov., an anaerobic, sulfur- and Fe-reducing bacterium isolated from the mangrove sediment.</title>
        <authorList>
            <person name="Qiu D."/>
        </authorList>
    </citation>
    <scope>NUCLEOTIDE SEQUENCE [LARGE SCALE GENOMIC DNA]</scope>
    <source>
        <strain evidence="7 8">DSM 12116</strain>
    </source>
</reference>
<dbReference type="PANTHER" id="PTHR44591:SF14">
    <property type="entry name" value="PROTEIN PILG"/>
    <property type="match status" value="1"/>
</dbReference>
<comment type="function">
    <text evidence="4">May play the central regulatory role in sporulation. It may be an element of the effector pathway responsible for the activation of sporulation genes in response to nutritional stress. Spo0A may act in concert with spo0H (a sigma factor) to control the expression of some genes that are critical to the sporulation process.</text>
</comment>
<dbReference type="Gene3D" id="3.40.50.2300">
    <property type="match status" value="1"/>
</dbReference>
<dbReference type="InterPro" id="IPR050595">
    <property type="entry name" value="Bact_response_regulator"/>
</dbReference>
<evidence type="ECO:0000313" key="7">
    <source>
        <dbReference type="EMBL" id="MBS7528235.1"/>
    </source>
</evidence>
<organism evidence="7 8">
    <name type="scientific">Fusibacter paucivorans</name>
    <dbReference type="NCBI Taxonomy" id="76009"/>
    <lineage>
        <taxon>Bacteria</taxon>
        <taxon>Bacillati</taxon>
        <taxon>Bacillota</taxon>
        <taxon>Clostridia</taxon>
        <taxon>Eubacteriales</taxon>
        <taxon>Eubacteriales Family XII. Incertae Sedis</taxon>
        <taxon>Fusibacter</taxon>
    </lineage>
</organism>
<proteinExistence type="predicted"/>
<evidence type="ECO:0000256" key="2">
    <source>
        <dbReference type="ARBA" id="ARBA00022553"/>
    </source>
</evidence>
<dbReference type="EMBL" id="JAHBCL010000034">
    <property type="protein sequence ID" value="MBS7528235.1"/>
    <property type="molecule type" value="Genomic_DNA"/>
</dbReference>
<evidence type="ECO:0000256" key="1">
    <source>
        <dbReference type="ARBA" id="ARBA00018672"/>
    </source>
</evidence>
<dbReference type="InterPro" id="IPR011006">
    <property type="entry name" value="CheY-like_superfamily"/>
</dbReference>
<dbReference type="Proteomes" id="UP000746471">
    <property type="component" value="Unassembled WGS sequence"/>
</dbReference>
<keyword evidence="8" id="KW-1185">Reference proteome</keyword>
<keyword evidence="2 5" id="KW-0597">Phosphoprotein</keyword>
<dbReference type="PROSITE" id="PS50110">
    <property type="entry name" value="RESPONSE_REGULATORY"/>
    <property type="match status" value="1"/>
</dbReference>
<keyword evidence="3" id="KW-0902">Two-component regulatory system</keyword>
<feature type="domain" description="Response regulatory" evidence="6">
    <location>
        <begin position="2"/>
        <end position="116"/>
    </location>
</feature>
<dbReference type="SMART" id="SM00448">
    <property type="entry name" value="REC"/>
    <property type="match status" value="1"/>
</dbReference>
<evidence type="ECO:0000256" key="3">
    <source>
        <dbReference type="ARBA" id="ARBA00023012"/>
    </source>
</evidence>
<evidence type="ECO:0000259" key="6">
    <source>
        <dbReference type="PROSITE" id="PS50110"/>
    </source>
</evidence>
<dbReference type="SUPFAM" id="SSF52172">
    <property type="entry name" value="CheY-like"/>
    <property type="match status" value="1"/>
</dbReference>
<protein>
    <recommendedName>
        <fullName evidence="1">Stage 0 sporulation protein A homolog</fullName>
    </recommendedName>
</protein>
<sequence>MKFLVVDINTTTSYRIKKLVNDNIDIIVATNSFEAINRLTNHIDIDLVIIDVKLGAEDGYELIDRIKMLYPDIMVLVLTGLNTRKSFVQALKVGASDYVLKPFDDDYLRQKLSGHIEHFVKSKDIPDYSPNQIDQAVFHAVKKAVQENYELLIGLMVIYHKNPKSNRSTNFKDLAILRTLTMEVTKLLKDDDGIFHLGNNGIVIILPKRGLKDKEQTKTQFVNVLDDFIKTNEIDDTFVAGAFISLPNEINPKKNALTVLAKEVEKLI</sequence>
<evidence type="ECO:0000313" key="8">
    <source>
        <dbReference type="Proteomes" id="UP000746471"/>
    </source>
</evidence>
<dbReference type="Pfam" id="PF00072">
    <property type="entry name" value="Response_reg"/>
    <property type="match status" value="1"/>
</dbReference>
<dbReference type="InterPro" id="IPR001789">
    <property type="entry name" value="Sig_transdc_resp-reg_receiver"/>
</dbReference>
<dbReference type="RefSeq" id="WP_213238096.1">
    <property type="nucleotide sequence ID" value="NZ_JAHBCL010000034.1"/>
</dbReference>
<accession>A0ABS5PSU4</accession>